<dbReference type="Gene3D" id="1.10.10.10">
    <property type="entry name" value="Winged helix-like DNA-binding domain superfamily/Winged helix DNA-binding domain"/>
    <property type="match status" value="1"/>
</dbReference>
<name>A0A8H7DFH6_9AGAR</name>
<keyword evidence="6" id="KW-1185">Reference proteome</keyword>
<dbReference type="InterPro" id="IPR036390">
    <property type="entry name" value="WH_DNA-bd_sf"/>
</dbReference>
<dbReference type="InterPro" id="IPR029063">
    <property type="entry name" value="SAM-dependent_MTases_sf"/>
</dbReference>
<evidence type="ECO:0000256" key="3">
    <source>
        <dbReference type="ARBA" id="ARBA00022691"/>
    </source>
</evidence>
<dbReference type="GO" id="GO:0008171">
    <property type="term" value="F:O-methyltransferase activity"/>
    <property type="evidence" value="ECO:0007669"/>
    <property type="project" value="InterPro"/>
</dbReference>
<organism evidence="5 6">
    <name type="scientific">Mycena sanguinolenta</name>
    <dbReference type="NCBI Taxonomy" id="230812"/>
    <lineage>
        <taxon>Eukaryota</taxon>
        <taxon>Fungi</taxon>
        <taxon>Dikarya</taxon>
        <taxon>Basidiomycota</taxon>
        <taxon>Agaricomycotina</taxon>
        <taxon>Agaricomycetes</taxon>
        <taxon>Agaricomycetidae</taxon>
        <taxon>Agaricales</taxon>
        <taxon>Marasmiineae</taxon>
        <taxon>Mycenaceae</taxon>
        <taxon>Mycena</taxon>
    </lineage>
</organism>
<dbReference type="InterPro" id="IPR001077">
    <property type="entry name" value="COMT_C"/>
</dbReference>
<comment type="caution">
    <text evidence="5">The sequence shown here is derived from an EMBL/GenBank/DDBJ whole genome shotgun (WGS) entry which is preliminary data.</text>
</comment>
<gene>
    <name evidence="5" type="ORF">MSAN_00564300</name>
</gene>
<dbReference type="PANTHER" id="PTHR43712:SF12">
    <property type="entry name" value="STERIGMATOCYSTIN 8-O-METHYLTRANSFERASE"/>
    <property type="match status" value="1"/>
</dbReference>
<dbReference type="PROSITE" id="PS51683">
    <property type="entry name" value="SAM_OMT_II"/>
    <property type="match status" value="1"/>
</dbReference>
<dbReference type="PANTHER" id="PTHR43712">
    <property type="entry name" value="PUTATIVE (AFU_ORTHOLOGUE AFUA_4G14580)-RELATED"/>
    <property type="match status" value="1"/>
</dbReference>
<evidence type="ECO:0000259" key="4">
    <source>
        <dbReference type="Pfam" id="PF00891"/>
    </source>
</evidence>
<dbReference type="SUPFAM" id="SSF46785">
    <property type="entry name" value="Winged helix' DNA-binding domain"/>
    <property type="match status" value="1"/>
</dbReference>
<keyword evidence="1 5" id="KW-0489">Methyltransferase</keyword>
<evidence type="ECO:0000313" key="5">
    <source>
        <dbReference type="EMBL" id="KAF7373539.1"/>
    </source>
</evidence>
<keyword evidence="3" id="KW-0949">S-adenosyl-L-methionine</keyword>
<dbReference type="Pfam" id="PF00891">
    <property type="entry name" value="Methyltransf_2"/>
    <property type="match status" value="1"/>
</dbReference>
<dbReference type="InterPro" id="IPR036388">
    <property type="entry name" value="WH-like_DNA-bd_sf"/>
</dbReference>
<evidence type="ECO:0000256" key="2">
    <source>
        <dbReference type="ARBA" id="ARBA00022679"/>
    </source>
</evidence>
<dbReference type="InterPro" id="IPR016461">
    <property type="entry name" value="COMT-like"/>
</dbReference>
<keyword evidence="2 5" id="KW-0808">Transferase</keyword>
<accession>A0A8H7DFH6</accession>
<dbReference type="Proteomes" id="UP000623467">
    <property type="component" value="Unassembled WGS sequence"/>
</dbReference>
<feature type="domain" description="O-methyltransferase C-terminal" evidence="4">
    <location>
        <begin position="154"/>
        <end position="319"/>
    </location>
</feature>
<evidence type="ECO:0000313" key="6">
    <source>
        <dbReference type="Proteomes" id="UP000623467"/>
    </source>
</evidence>
<evidence type="ECO:0000256" key="1">
    <source>
        <dbReference type="ARBA" id="ARBA00022603"/>
    </source>
</evidence>
<dbReference type="GO" id="GO:0032259">
    <property type="term" value="P:methylation"/>
    <property type="evidence" value="ECO:0007669"/>
    <property type="project" value="UniProtKB-KW"/>
</dbReference>
<dbReference type="OrthoDB" id="2410195at2759"/>
<dbReference type="SUPFAM" id="SSF53335">
    <property type="entry name" value="S-adenosyl-L-methionine-dependent methyltransferases"/>
    <property type="match status" value="1"/>
</dbReference>
<reference evidence="5" key="1">
    <citation type="submission" date="2020-05" db="EMBL/GenBank/DDBJ databases">
        <title>Mycena genomes resolve the evolution of fungal bioluminescence.</title>
        <authorList>
            <person name="Tsai I.J."/>
        </authorList>
    </citation>
    <scope>NUCLEOTIDE SEQUENCE</scope>
    <source>
        <strain evidence="5">160909Yilan</strain>
    </source>
</reference>
<dbReference type="Gene3D" id="3.40.50.150">
    <property type="entry name" value="Vaccinia Virus protein VP39"/>
    <property type="match status" value="1"/>
</dbReference>
<protein>
    <submittedName>
        <fullName evidence="5">Putative O-methyltransferase</fullName>
    </submittedName>
</protein>
<sequence>MQELDALQAALNKALDTIREELSIQGLPELSSTAEEQHPLDDPTFLSSPRLFEARRLALSCVGQLHNLLQVPYEKVVEQSFAVYDTACLNIVVNTGILDRLAESSTLSVSALSKALDLHPVKVATVLRYLATQEFKLSTLSVKTAFQLSHDTVLSLFDYLKCHPSELEQWSKSVRSLGTASEMALINDYPWESLEPGVFVDCGGGHGQLSILLSRKLKNTIFVIQDLPEVIPIAEKNVRHDCADLCEQGRLIIEAHDFFQVQPRKAEVYVFRYILHNWSNLNCVTILKNTARAAHPQSRFLIIEFIPQRSGFTTKEQNGIDSALDDFIGVTEYRPLTPPPFVPLNFGSNAKMHSALGVHMMGVFNAAERYLVNPPRMED</sequence>
<dbReference type="EMBL" id="JACAZH010000003">
    <property type="protein sequence ID" value="KAF7373539.1"/>
    <property type="molecule type" value="Genomic_DNA"/>
</dbReference>
<proteinExistence type="predicted"/>
<dbReference type="AlphaFoldDB" id="A0A8H7DFH6"/>